<dbReference type="EMBL" id="SRRZ01000002">
    <property type="protein sequence ID" value="NQE32465.1"/>
    <property type="molecule type" value="Genomic_DNA"/>
</dbReference>
<dbReference type="InterPro" id="IPR001077">
    <property type="entry name" value="COMT_C"/>
</dbReference>
<protein>
    <submittedName>
        <fullName evidence="6">Mitomycin biosynthesis 6-O-methyltransferase</fullName>
        <ecNumber evidence="6">2.1.1.316</ecNumber>
    </submittedName>
</protein>
<evidence type="ECO:0000313" key="6">
    <source>
        <dbReference type="EMBL" id="NQE32465.1"/>
    </source>
</evidence>
<dbReference type="GO" id="GO:0008168">
    <property type="term" value="F:methyltransferase activity"/>
    <property type="evidence" value="ECO:0007669"/>
    <property type="project" value="UniProtKB-KW"/>
</dbReference>
<dbReference type="PANTHER" id="PTHR43712:SF2">
    <property type="entry name" value="O-METHYLTRANSFERASE CICE"/>
    <property type="match status" value="1"/>
</dbReference>
<dbReference type="InterPro" id="IPR036388">
    <property type="entry name" value="WH-like_DNA-bd_sf"/>
</dbReference>
<dbReference type="InterPro" id="IPR029063">
    <property type="entry name" value="SAM-dependent_MTases_sf"/>
</dbReference>
<dbReference type="Gene3D" id="3.40.50.150">
    <property type="entry name" value="Vaccinia Virus protein VP39"/>
    <property type="match status" value="1"/>
</dbReference>
<evidence type="ECO:0000259" key="5">
    <source>
        <dbReference type="Pfam" id="PF08100"/>
    </source>
</evidence>
<feature type="domain" description="O-methyltransferase dimerisation" evidence="5">
    <location>
        <begin position="21"/>
        <end position="97"/>
    </location>
</feature>
<name>A0ABX2CSI8_9CYAN</name>
<dbReference type="EC" id="2.1.1.316" evidence="6"/>
<accession>A0ABX2CSI8</accession>
<feature type="domain" description="O-methyltransferase C-terminal" evidence="4">
    <location>
        <begin position="118"/>
        <end position="325"/>
    </location>
</feature>
<reference evidence="6 7" key="1">
    <citation type="journal article" date="2020" name="Sci. Rep.">
        <title>A novel cyanobacterial geosmin producer, revising GeoA distribution and dispersion patterns in Bacteria.</title>
        <authorList>
            <person name="Churro C."/>
            <person name="Semedo-Aguiar A.P."/>
            <person name="Silva A.D."/>
            <person name="Pereira-Leal J.B."/>
            <person name="Leite R.B."/>
        </authorList>
    </citation>
    <scope>NUCLEOTIDE SEQUENCE [LARGE SCALE GENOMIC DNA]</scope>
    <source>
        <strain evidence="6 7">IPMA8</strain>
    </source>
</reference>
<comment type="caution">
    <text evidence="6">The sequence shown here is derived from an EMBL/GenBank/DDBJ whole genome shotgun (WGS) entry which is preliminary data.</text>
</comment>
<dbReference type="RefSeq" id="WP_172184573.1">
    <property type="nucleotide sequence ID" value="NZ_CAWPPK010000112.1"/>
</dbReference>
<evidence type="ECO:0000259" key="4">
    <source>
        <dbReference type="Pfam" id="PF00891"/>
    </source>
</evidence>
<dbReference type="SUPFAM" id="SSF46785">
    <property type="entry name" value="Winged helix' DNA-binding domain"/>
    <property type="match status" value="1"/>
</dbReference>
<evidence type="ECO:0000256" key="3">
    <source>
        <dbReference type="ARBA" id="ARBA00022691"/>
    </source>
</evidence>
<dbReference type="PROSITE" id="PS51683">
    <property type="entry name" value="SAM_OMT_II"/>
    <property type="match status" value="1"/>
</dbReference>
<evidence type="ECO:0000256" key="2">
    <source>
        <dbReference type="ARBA" id="ARBA00022679"/>
    </source>
</evidence>
<keyword evidence="1 6" id="KW-0489">Methyltransferase</keyword>
<evidence type="ECO:0000313" key="7">
    <source>
        <dbReference type="Proteomes" id="UP000702425"/>
    </source>
</evidence>
<organism evidence="6 7">
    <name type="scientific">Microcoleus asticus IPMA8</name>
    <dbReference type="NCBI Taxonomy" id="2563858"/>
    <lineage>
        <taxon>Bacteria</taxon>
        <taxon>Bacillati</taxon>
        <taxon>Cyanobacteriota</taxon>
        <taxon>Cyanophyceae</taxon>
        <taxon>Oscillatoriophycideae</taxon>
        <taxon>Oscillatoriales</taxon>
        <taxon>Microcoleaceae</taxon>
        <taxon>Microcoleus</taxon>
        <taxon>Microcoleus asticus</taxon>
    </lineage>
</organism>
<dbReference type="CDD" id="cd02440">
    <property type="entry name" value="AdoMet_MTases"/>
    <property type="match status" value="1"/>
</dbReference>
<sequence>MTLYTENAQPEGEKSSSLLLEMMYGFKISQALFVAAKLEIADILGEGSKTTDELAKAAGVNSQGIYHLMRMLVSVGVFSLEDNDKFKLNSLGKHLLTGTSDSLRGTVLGMGDELYQGWGNLLYGIKTGETPFEHTFKTNFYSYLKQNSDAAVNFNEWMKETTREWLLPVLEAYDFSDVKTLVDVGGGIGTLTAVILNANPKLQAILFDREDVVVDANPVLEVAGVADRCQIVGGSFFDAVPPTGDLYLLSRVLLNWEDDHAITILKNCYQAMTAKDRLMIVDFMLPEGKMSPFIGMGSLTLFILGGTFMRTKDEFYHLLSSAGFKVTNMIETKGPVSVIEAKPA</sequence>
<keyword evidence="7" id="KW-1185">Reference proteome</keyword>
<keyword evidence="2 6" id="KW-0808">Transferase</keyword>
<evidence type="ECO:0000256" key="1">
    <source>
        <dbReference type="ARBA" id="ARBA00022603"/>
    </source>
</evidence>
<dbReference type="Proteomes" id="UP000702425">
    <property type="component" value="Unassembled WGS sequence"/>
</dbReference>
<dbReference type="Pfam" id="PF08100">
    <property type="entry name" value="Dimerisation"/>
    <property type="match status" value="1"/>
</dbReference>
<gene>
    <name evidence="6" type="primary">mmcR_1</name>
    <name evidence="6" type="ORF">E5S67_00179</name>
</gene>
<dbReference type="Pfam" id="PF00891">
    <property type="entry name" value="Methyltransf_2"/>
    <property type="match status" value="1"/>
</dbReference>
<proteinExistence type="predicted"/>
<dbReference type="InterPro" id="IPR012967">
    <property type="entry name" value="COMT_dimerisation"/>
</dbReference>
<dbReference type="GO" id="GO:0032259">
    <property type="term" value="P:methylation"/>
    <property type="evidence" value="ECO:0007669"/>
    <property type="project" value="UniProtKB-KW"/>
</dbReference>
<dbReference type="InterPro" id="IPR036390">
    <property type="entry name" value="WH_DNA-bd_sf"/>
</dbReference>
<dbReference type="SUPFAM" id="SSF53335">
    <property type="entry name" value="S-adenosyl-L-methionine-dependent methyltransferases"/>
    <property type="match status" value="1"/>
</dbReference>
<dbReference type="PIRSF" id="PIRSF005739">
    <property type="entry name" value="O-mtase"/>
    <property type="match status" value="1"/>
</dbReference>
<dbReference type="InterPro" id="IPR016461">
    <property type="entry name" value="COMT-like"/>
</dbReference>
<dbReference type="PANTHER" id="PTHR43712">
    <property type="entry name" value="PUTATIVE (AFU_ORTHOLOGUE AFUA_4G14580)-RELATED"/>
    <property type="match status" value="1"/>
</dbReference>
<keyword evidence="3" id="KW-0949">S-adenosyl-L-methionine</keyword>
<dbReference type="Gene3D" id="1.10.10.10">
    <property type="entry name" value="Winged helix-like DNA-binding domain superfamily/Winged helix DNA-binding domain"/>
    <property type="match status" value="1"/>
</dbReference>